<dbReference type="GO" id="GO:0009686">
    <property type="term" value="P:gibberellin biosynthetic process"/>
    <property type="evidence" value="ECO:0007669"/>
    <property type="project" value="UniProtKB-ARBA"/>
</dbReference>
<comment type="cofactor">
    <cofactor evidence="1">
        <name>L-ascorbate</name>
        <dbReference type="ChEBI" id="CHEBI:38290"/>
    </cofactor>
</comment>
<evidence type="ECO:0000256" key="3">
    <source>
        <dbReference type="ARBA" id="ARBA00022723"/>
    </source>
</evidence>
<evidence type="ECO:0000313" key="13">
    <source>
        <dbReference type="Proteomes" id="UP000323506"/>
    </source>
</evidence>
<dbReference type="InterPro" id="IPR044861">
    <property type="entry name" value="IPNS-like_FE2OG_OXY"/>
</dbReference>
<evidence type="ECO:0000256" key="1">
    <source>
        <dbReference type="ARBA" id="ARBA00001961"/>
    </source>
</evidence>
<keyword evidence="3 10" id="KW-0479">Metal-binding</keyword>
<comment type="similarity">
    <text evidence="8">Belongs to the iron/ascorbate-dependent oxidoreductase family. GA3OX subfamily.</text>
</comment>
<evidence type="ECO:0000259" key="11">
    <source>
        <dbReference type="PROSITE" id="PS51471"/>
    </source>
</evidence>
<evidence type="ECO:0000256" key="2">
    <source>
        <dbReference type="ARBA" id="ARBA00004972"/>
    </source>
</evidence>
<comment type="pathway">
    <text evidence="7">Plant hormone biosynthesis; gibberellin biosynthesis.</text>
</comment>
<keyword evidence="4" id="KW-0223">Dioxygenase</keyword>
<dbReference type="PRINTS" id="PR00682">
    <property type="entry name" value="IPNSYNTHASE"/>
</dbReference>
<dbReference type="InterPro" id="IPR005123">
    <property type="entry name" value="Oxoglu/Fe-dep_dioxygenase_dom"/>
</dbReference>
<dbReference type="Pfam" id="PF14226">
    <property type="entry name" value="DIOX_N"/>
    <property type="match status" value="1"/>
</dbReference>
<evidence type="ECO:0000256" key="4">
    <source>
        <dbReference type="ARBA" id="ARBA00022964"/>
    </source>
</evidence>
<comment type="pathway">
    <text evidence="2">Hormone biosynthesis.</text>
</comment>
<dbReference type="AlphaFoldDB" id="A0A5D2FRS0"/>
<organism evidence="12 13">
    <name type="scientific">Gossypium darwinii</name>
    <name type="common">Darwin's cotton</name>
    <name type="synonym">Gossypium barbadense var. darwinii</name>
    <dbReference type="NCBI Taxonomy" id="34276"/>
    <lineage>
        <taxon>Eukaryota</taxon>
        <taxon>Viridiplantae</taxon>
        <taxon>Streptophyta</taxon>
        <taxon>Embryophyta</taxon>
        <taxon>Tracheophyta</taxon>
        <taxon>Spermatophyta</taxon>
        <taxon>Magnoliopsida</taxon>
        <taxon>eudicotyledons</taxon>
        <taxon>Gunneridae</taxon>
        <taxon>Pentapetalae</taxon>
        <taxon>rosids</taxon>
        <taxon>malvids</taxon>
        <taxon>Malvales</taxon>
        <taxon>Malvaceae</taxon>
        <taxon>Malvoideae</taxon>
        <taxon>Gossypium</taxon>
    </lineage>
</organism>
<reference evidence="12 13" key="1">
    <citation type="submission" date="2019-06" db="EMBL/GenBank/DDBJ databases">
        <title>WGS assembly of Gossypium darwinii.</title>
        <authorList>
            <person name="Chen Z.J."/>
            <person name="Sreedasyam A."/>
            <person name="Ando A."/>
            <person name="Song Q."/>
            <person name="De L."/>
            <person name="Hulse-Kemp A."/>
            <person name="Ding M."/>
            <person name="Ye W."/>
            <person name="Kirkbride R."/>
            <person name="Jenkins J."/>
            <person name="Plott C."/>
            <person name="Lovell J."/>
            <person name="Lin Y.-M."/>
            <person name="Vaughn R."/>
            <person name="Liu B."/>
            <person name="Li W."/>
            <person name="Simpson S."/>
            <person name="Scheffler B."/>
            <person name="Saski C."/>
            <person name="Grover C."/>
            <person name="Hu G."/>
            <person name="Conover J."/>
            <person name="Carlson J."/>
            <person name="Shu S."/>
            <person name="Boston L."/>
            <person name="Williams M."/>
            <person name="Peterson D."/>
            <person name="Mcgee K."/>
            <person name="Jones D."/>
            <person name="Wendel J."/>
            <person name="Stelly D."/>
            <person name="Grimwood J."/>
            <person name="Schmutz J."/>
        </authorList>
    </citation>
    <scope>NUCLEOTIDE SEQUENCE [LARGE SCALE GENOMIC DNA]</scope>
    <source>
        <strain evidence="12">1808015.09</strain>
    </source>
</reference>
<sequence>MYIYVCQVLLPKQQNFHCFQMNPTMKLQTQTFNNVLPLDFNNVPTLPDSHVWSTTPSESPCLHSIDEKQVPPVVDIGDPSAFSLVRDACEKWGVFQAINHGIPLSLFQETEFEARRLFSLPTEQKQLVARLPEGFTGYGLVRISRNFPKLMWSECFGMIGSPVEHASQLWPRDHAKFCEVMEQFQVEMKTLCEKLVAIMLRSLGLTNEQDTKWFEPKNESDQAKCFLQLNSYPVCPDPDRAMGLAPHTDSSLFTLLYQGGISGLQVYDDDVGWVDVQPVEGALVVNVGDLMHIVSNGRFKSVLHRVVVNNTRHRISTAFFYLPPWDAKVSPLKKLVEFDHLPMYRPVKWEEYVETKSKDLSKALDSIRI</sequence>
<keyword evidence="13" id="KW-1185">Reference proteome</keyword>
<dbReference type="SUPFAM" id="SSF51197">
    <property type="entry name" value="Clavaminate synthase-like"/>
    <property type="match status" value="1"/>
</dbReference>
<dbReference type="GO" id="GO:0046872">
    <property type="term" value="F:metal ion binding"/>
    <property type="evidence" value="ECO:0007669"/>
    <property type="project" value="UniProtKB-KW"/>
</dbReference>
<dbReference type="Pfam" id="PF03171">
    <property type="entry name" value="2OG-FeII_Oxy"/>
    <property type="match status" value="1"/>
</dbReference>
<dbReference type="PROSITE" id="PS51471">
    <property type="entry name" value="FE2OG_OXY"/>
    <property type="match status" value="1"/>
</dbReference>
<evidence type="ECO:0000256" key="8">
    <source>
        <dbReference type="ARBA" id="ARBA00061560"/>
    </source>
</evidence>
<evidence type="ECO:0000256" key="9">
    <source>
        <dbReference type="ARBA" id="ARBA00066695"/>
    </source>
</evidence>
<dbReference type="GO" id="GO:0016707">
    <property type="term" value="F:gibberellin 3-beta-dioxygenase activity"/>
    <property type="evidence" value="ECO:0007669"/>
    <property type="project" value="UniProtKB-EC"/>
</dbReference>
<accession>A0A5D2FRS0</accession>
<dbReference type="PANTHER" id="PTHR47990">
    <property type="entry name" value="2-OXOGLUTARATE (2OG) AND FE(II)-DEPENDENT OXYGENASE SUPERFAMILY PROTEIN-RELATED"/>
    <property type="match status" value="1"/>
</dbReference>
<dbReference type="InterPro" id="IPR026992">
    <property type="entry name" value="DIOX_N"/>
</dbReference>
<dbReference type="EC" id="1.14.11.15" evidence="9"/>
<gene>
    <name evidence="12" type="ORF">ES288_A08G285100v1</name>
</gene>
<evidence type="ECO:0000256" key="6">
    <source>
        <dbReference type="ARBA" id="ARBA00023004"/>
    </source>
</evidence>
<evidence type="ECO:0000256" key="7">
    <source>
        <dbReference type="ARBA" id="ARBA00037909"/>
    </source>
</evidence>
<keyword evidence="6 10" id="KW-0408">Iron</keyword>
<dbReference type="EMBL" id="CM017695">
    <property type="protein sequence ID" value="TYH08060.1"/>
    <property type="molecule type" value="Genomic_DNA"/>
</dbReference>
<name>A0A5D2FRS0_GOSDA</name>
<evidence type="ECO:0000256" key="5">
    <source>
        <dbReference type="ARBA" id="ARBA00023002"/>
    </source>
</evidence>
<dbReference type="Gene3D" id="2.60.120.330">
    <property type="entry name" value="B-lactam Antibiotic, Isopenicillin N Synthase, Chain"/>
    <property type="match status" value="1"/>
</dbReference>
<evidence type="ECO:0000313" key="12">
    <source>
        <dbReference type="EMBL" id="TYH08060.1"/>
    </source>
</evidence>
<dbReference type="Proteomes" id="UP000323506">
    <property type="component" value="Chromosome A08"/>
</dbReference>
<dbReference type="InterPro" id="IPR027443">
    <property type="entry name" value="IPNS-like_sf"/>
</dbReference>
<feature type="domain" description="Fe2OG dioxygenase" evidence="11">
    <location>
        <begin position="219"/>
        <end position="323"/>
    </location>
</feature>
<protein>
    <recommendedName>
        <fullName evidence="9">gibberellin 3beta-dioxygenase</fullName>
        <ecNumber evidence="9">1.14.11.15</ecNumber>
    </recommendedName>
</protein>
<evidence type="ECO:0000256" key="10">
    <source>
        <dbReference type="RuleBase" id="RU003682"/>
    </source>
</evidence>
<dbReference type="FunFam" id="2.60.120.330:FF:000013">
    <property type="entry name" value="Gibberellin 3-beta-dioxygenase 1"/>
    <property type="match status" value="1"/>
</dbReference>
<keyword evidence="5 10" id="KW-0560">Oxidoreductase</keyword>
<dbReference type="InterPro" id="IPR050231">
    <property type="entry name" value="Iron_ascorbate_oxido_reductase"/>
</dbReference>
<proteinExistence type="inferred from homology"/>